<evidence type="ECO:0000256" key="6">
    <source>
        <dbReference type="SAM" id="Phobius"/>
    </source>
</evidence>
<dbReference type="CDD" id="cd19511">
    <property type="entry name" value="RecA-like_CDC48_r2-like"/>
    <property type="match status" value="1"/>
</dbReference>
<comment type="caution">
    <text evidence="8">The sequence shown here is derived from an EMBL/GenBank/DDBJ whole genome shotgun (WGS) entry which is preliminary data.</text>
</comment>
<evidence type="ECO:0000256" key="2">
    <source>
        <dbReference type="ARBA" id="ARBA00022737"/>
    </source>
</evidence>
<sequence length="1990" mass="221312">MVDRLLLSRIHATSRECDTRNVSEIVSKLREKWPEYRRLKMPVITRVVQGEFPLPSKQPAPEPSSSTASTAAGGGGTPSSSEEEGSTKGAPDTTAMNDALDNMYLRRQQQQQKQPEEATTEDATPTTERKSMSAKKRKRARMQGAYMNDLLAGGGWVRLDHAIELVPVDEYPAACAATKDSQQKTFEPEPRPDLRLANVGGFEKVKADIEDLIIRPISHREVYQNLGVSPPVGVLLHGPPGSGKTMLATAIAGELGCAWFKVSAPEIVSGVSGESEATLRNLFSTAVSNAPCIVLIDEIDAICPRRETAAREMERRIVSQMQISMDGLWKTGVVVIGTTSRPDSVEPALRRSGRFDREIAMGMPDRAARAMILKTVTEGMSLGEDVDVVELGRRCPGYVGADLSALAVEAAMCAAKRSVDAIEEQKADGDAEMLPTNITMDDFMAALKKVQPSAKREGFSTVPDVTWNDVGSLSALKDELNDCICAPILHTEIHEKFGLTVPAGVLLFGPPGCGKTLLAKAVANASNANFISVKGPELINKYVGESERGIRQVFQRAATSSPCVIFFDEIDAIVPSRQNSDSNQSSERVVNQLLSELDGMNTRREVFVIAATNRPDIIDPAILRPGRLGRLLYVPLPDEAGRADILGTILKKLPVSSSVDVNELGARTVRFSGADLANLVREASMRAVKRIIQSGGETEDEEQLITVDDFNYVLKKLSPSVSEADERRYLDMKATLHTTIVAAASSSATRGRIAAAGAAETVATQRHSTGHRGDTGAWSWTRLRSMIVLVCVLLPALYVLSVPIRGASSLNEEGAFLQGAAVVPHGDDILSRLELVLKKLRSAPLKADGKEAEEKAIGLKEALDARGRELLEAKGTIEELKGEKADCAKRGTKAPVVTAESILDKGDLMWIDAAQVDLNELGEWEINPDHGRMEEIAGLEFDWLALVNRHHPNNEVWVRRYVTHLQRLLSREPAAEATVLDRPQSRKLEWDCQKNPYMTGTRPSPVRIVDLVPFAYELDILEIRLHELHSVVDVFVIVESTRAFKKWSKSLLLGAALESRRFEAFRDKIVYGVLDDAVEARFRRVNGGKEDRYALETFTRGYLLEKYAEAFGEPNDKTLFIHGDMDEMPAAEQIAALKYCTPKDTRYPAALPTGFLAMNFAWRRADMPDLTFPNIFDKSSMQKHPNTGAALPARTKGHWAMDYPTTGAHMSFFMPPESDLLKQLSFSDDIAVALAKNPSMADAWRVCGIRVCCWDDASDARTEKISFNTWIPWFADANRQRYPYMFPSRERLAACEYIRKQQQTNRLKFDKALAWAYNNGIRLRPSRELLLRQPSGAGGPISAAVLSRRTRPGEGLHSATQRGPRPAAAPAVGVDRLMPTAAALPVLTTGEVDMLHAEIFPFVLVLVVLRSCASHMPSPTARMSVDYAPARGSEKLCSRGEKRPRSNTMFLKALLLKLCLMAFALCVLSLLWSSIRGNPANRAFLRERMMNLSVLVYGEEVYHMSASPAAVAKREAGTRKEKPRIHQPKSGDAARESPQEYDIIASILEEASRQVDENEAQVDLRRLGEWEPNPEFGDMERRAGTSFDWHALADRNHANFTVWAVRYMDLLRSALTRDPPSDLLTTVRPPDRRIRWDCEANRYMSGDRPSPVKIVDLLLFAYEFDVLEMRLYELDPLVDVFVIVETAKTLKKWSKPLMLGTVLNSPRFERFRHKIAYNVLDDSAEARYQRLIGEGEGAFGFEMFARAILVEKYVEAFGEPDDSVLFIHGDLDEMPTAEQVAAFKYCTPKDPQFPVVLQARFVSQNFAWIRTDIELGEYPEIFDRKAMRTNPHTNLLQPVRYAGAWTLDEPAIGAHTSYFTPVEGDLLKQLSFADGGKLPRSRDDKDTALALARNPSMGYVWKACGIRVCCSSDVERTRRIDFKTWIPWFAEANRHRYPHLFPSLESLEACEYVREQQLGNRMAFDRALSWAYNHGLRLKSMGLKTNPIHS</sequence>
<dbReference type="GO" id="GO:0016020">
    <property type="term" value="C:membrane"/>
    <property type="evidence" value="ECO:0007669"/>
    <property type="project" value="InterPro"/>
</dbReference>
<keyword evidence="4" id="KW-0067">ATP-binding</keyword>
<feature type="domain" description="AAA+ ATPase" evidence="7">
    <location>
        <begin position="230"/>
        <end position="365"/>
    </location>
</feature>
<keyword evidence="6" id="KW-0812">Transmembrane</keyword>
<dbReference type="GO" id="GO:0042254">
    <property type="term" value="P:ribosome biogenesis"/>
    <property type="evidence" value="ECO:0007669"/>
    <property type="project" value="TreeGrafter"/>
</dbReference>
<dbReference type="GO" id="GO:1990275">
    <property type="term" value="F:preribosome binding"/>
    <property type="evidence" value="ECO:0007669"/>
    <property type="project" value="TreeGrafter"/>
</dbReference>
<dbReference type="Pfam" id="PF00004">
    <property type="entry name" value="AAA"/>
    <property type="match status" value="2"/>
</dbReference>
<dbReference type="Proteomes" id="UP000570595">
    <property type="component" value="Unassembled WGS sequence"/>
</dbReference>
<keyword evidence="3" id="KW-0547">Nucleotide-binding</keyword>
<dbReference type="Pfam" id="PF04724">
    <property type="entry name" value="Glyco_transf_17"/>
    <property type="match status" value="2"/>
</dbReference>
<dbReference type="FunFam" id="3.40.50.300:FF:000365">
    <property type="entry name" value="Ribosome biogenesis ATPase RIX7"/>
    <property type="match status" value="1"/>
</dbReference>
<dbReference type="PANTHER" id="PTHR23077:SF171">
    <property type="entry name" value="NUCLEAR VALOSIN-CONTAINING PROTEIN-LIKE"/>
    <property type="match status" value="1"/>
</dbReference>
<dbReference type="InterPro" id="IPR041569">
    <property type="entry name" value="AAA_lid_3"/>
</dbReference>
<dbReference type="InterPro" id="IPR003960">
    <property type="entry name" value="ATPase_AAA_CS"/>
</dbReference>
<dbReference type="GO" id="GO:0005524">
    <property type="term" value="F:ATP binding"/>
    <property type="evidence" value="ECO:0007669"/>
    <property type="project" value="UniProtKB-KW"/>
</dbReference>
<dbReference type="SUPFAM" id="SSF52540">
    <property type="entry name" value="P-loop containing nucleoside triphosphate hydrolases"/>
    <property type="match status" value="2"/>
</dbReference>
<feature type="transmembrane region" description="Helical" evidence="6">
    <location>
        <begin position="1449"/>
        <end position="1472"/>
    </location>
</feature>
<dbReference type="FunFam" id="3.40.50.300:FF:000018">
    <property type="entry name" value="Cell division control 48"/>
    <property type="match status" value="1"/>
</dbReference>
<keyword evidence="2" id="KW-0677">Repeat</keyword>
<feature type="transmembrane region" description="Helical" evidence="6">
    <location>
        <begin position="1394"/>
        <end position="1413"/>
    </location>
</feature>
<feature type="domain" description="AAA+ ATPase" evidence="7">
    <location>
        <begin position="501"/>
        <end position="638"/>
    </location>
</feature>
<dbReference type="InterPro" id="IPR003959">
    <property type="entry name" value="ATPase_AAA_core"/>
</dbReference>
<evidence type="ECO:0000259" key="7">
    <source>
        <dbReference type="SMART" id="SM00382"/>
    </source>
</evidence>
<evidence type="ECO:0000256" key="4">
    <source>
        <dbReference type="ARBA" id="ARBA00022840"/>
    </source>
</evidence>
<dbReference type="InterPro" id="IPR027417">
    <property type="entry name" value="P-loop_NTPase"/>
</dbReference>
<dbReference type="InterPro" id="IPR003593">
    <property type="entry name" value="AAA+_ATPase"/>
</dbReference>
<dbReference type="GO" id="GO:0003830">
    <property type="term" value="F:beta-1,4-mannosylglycoprotein 4-beta-N-acetylglucosaminyltransferase activity"/>
    <property type="evidence" value="ECO:0007669"/>
    <property type="project" value="InterPro"/>
</dbReference>
<evidence type="ECO:0000256" key="3">
    <source>
        <dbReference type="ARBA" id="ARBA00022741"/>
    </source>
</evidence>
<feature type="region of interest" description="Disordered" evidence="5">
    <location>
        <begin position="52"/>
        <end position="140"/>
    </location>
</feature>
<dbReference type="Gene3D" id="1.10.8.60">
    <property type="match status" value="2"/>
</dbReference>
<comment type="similarity">
    <text evidence="1">Belongs to the AAA ATPase family.</text>
</comment>
<organism evidence="8 9">
    <name type="scientific">Perkinsus olseni</name>
    <name type="common">Perkinsus atlanticus</name>
    <dbReference type="NCBI Taxonomy" id="32597"/>
    <lineage>
        <taxon>Eukaryota</taxon>
        <taxon>Sar</taxon>
        <taxon>Alveolata</taxon>
        <taxon>Perkinsozoa</taxon>
        <taxon>Perkinsea</taxon>
        <taxon>Perkinsida</taxon>
        <taxon>Perkinsidae</taxon>
        <taxon>Perkinsus</taxon>
    </lineage>
</organism>
<proteinExistence type="inferred from homology"/>
<dbReference type="Gene3D" id="3.40.50.300">
    <property type="entry name" value="P-loop containing nucleotide triphosphate hydrolases"/>
    <property type="match status" value="2"/>
</dbReference>
<feature type="region of interest" description="Disordered" evidence="5">
    <location>
        <begin position="1349"/>
        <end position="1368"/>
    </location>
</feature>
<gene>
    <name evidence="8" type="ORF">FOZ61_005898</name>
</gene>
<dbReference type="GO" id="GO:0016887">
    <property type="term" value="F:ATP hydrolysis activity"/>
    <property type="evidence" value="ECO:0007669"/>
    <property type="project" value="InterPro"/>
</dbReference>
<dbReference type="GO" id="GO:0003723">
    <property type="term" value="F:RNA binding"/>
    <property type="evidence" value="ECO:0007669"/>
    <property type="project" value="TreeGrafter"/>
</dbReference>
<dbReference type="OrthoDB" id="27435at2759"/>
<keyword evidence="6" id="KW-1133">Transmembrane helix</keyword>
<reference evidence="8 9" key="1">
    <citation type="submission" date="2020-04" db="EMBL/GenBank/DDBJ databases">
        <title>Perkinsus olseni comparative genomics.</title>
        <authorList>
            <person name="Bogema D.R."/>
        </authorList>
    </citation>
    <scope>NUCLEOTIDE SEQUENCE [LARGE SCALE GENOMIC DNA]</scope>
    <source>
        <strain evidence="8">ATCC PRA-179</strain>
    </source>
</reference>
<dbReference type="InterPro" id="IPR050168">
    <property type="entry name" value="AAA_ATPase_domain"/>
</dbReference>
<evidence type="ECO:0000313" key="8">
    <source>
        <dbReference type="EMBL" id="KAF4657987.1"/>
    </source>
</evidence>
<evidence type="ECO:0000313" key="9">
    <source>
        <dbReference type="Proteomes" id="UP000570595"/>
    </source>
</evidence>
<dbReference type="SMART" id="SM00382">
    <property type="entry name" value="AAA"/>
    <property type="match status" value="2"/>
</dbReference>
<dbReference type="PROSITE" id="PS00674">
    <property type="entry name" value="AAA"/>
    <property type="match status" value="1"/>
</dbReference>
<dbReference type="Pfam" id="PF17862">
    <property type="entry name" value="AAA_lid_3"/>
    <property type="match status" value="2"/>
</dbReference>
<protein>
    <recommendedName>
        <fullName evidence="7">AAA+ ATPase domain-containing protein</fullName>
    </recommendedName>
</protein>
<dbReference type="InterPro" id="IPR006813">
    <property type="entry name" value="Glyco_trans_17"/>
</dbReference>
<dbReference type="EMBL" id="JABAHT010000328">
    <property type="protein sequence ID" value="KAF4657987.1"/>
    <property type="molecule type" value="Genomic_DNA"/>
</dbReference>
<accession>A0A7J6LFE1</accession>
<name>A0A7J6LFE1_PEROL</name>
<keyword evidence="6" id="KW-0472">Membrane</keyword>
<evidence type="ECO:0000256" key="5">
    <source>
        <dbReference type="SAM" id="MobiDB-lite"/>
    </source>
</evidence>
<dbReference type="GO" id="GO:0005634">
    <property type="term" value="C:nucleus"/>
    <property type="evidence" value="ECO:0007669"/>
    <property type="project" value="TreeGrafter"/>
</dbReference>
<evidence type="ECO:0000256" key="1">
    <source>
        <dbReference type="ARBA" id="ARBA00006914"/>
    </source>
</evidence>
<dbReference type="PANTHER" id="PTHR23077">
    <property type="entry name" value="AAA-FAMILY ATPASE"/>
    <property type="match status" value="1"/>
</dbReference>
<feature type="region of interest" description="Disordered" evidence="5">
    <location>
        <begin position="1512"/>
        <end position="1537"/>
    </location>
</feature>